<dbReference type="FunFam" id="3.30.930.10:FF:000002">
    <property type="entry name" value="Threonine--tRNA ligase"/>
    <property type="match status" value="1"/>
</dbReference>
<evidence type="ECO:0000313" key="15">
    <source>
        <dbReference type="EMBL" id="OGM90518.1"/>
    </source>
</evidence>
<keyword evidence="10 13" id="KW-0648">Protein biosynthesis</keyword>
<name>A0A1F8DRR6_9BACT</name>
<dbReference type="Pfam" id="PF07973">
    <property type="entry name" value="tRNA_SAD"/>
    <property type="match status" value="1"/>
</dbReference>
<dbReference type="InterPro" id="IPR036621">
    <property type="entry name" value="Anticodon-bd_dom_sf"/>
</dbReference>
<evidence type="ECO:0000256" key="8">
    <source>
        <dbReference type="ARBA" id="ARBA00022840"/>
    </source>
</evidence>
<dbReference type="InterPro" id="IPR002320">
    <property type="entry name" value="Thr-tRNA-ligase_IIa"/>
</dbReference>
<evidence type="ECO:0000313" key="16">
    <source>
        <dbReference type="Proteomes" id="UP000178798"/>
    </source>
</evidence>
<comment type="caution">
    <text evidence="13">Lacks conserved residue(s) required for the propagation of feature annotation.</text>
</comment>
<evidence type="ECO:0000256" key="1">
    <source>
        <dbReference type="ARBA" id="ARBA00008226"/>
    </source>
</evidence>
<dbReference type="Pfam" id="PF03129">
    <property type="entry name" value="HGTP_anticodon"/>
    <property type="match status" value="1"/>
</dbReference>
<evidence type="ECO:0000256" key="3">
    <source>
        <dbReference type="ARBA" id="ARBA00022555"/>
    </source>
</evidence>
<evidence type="ECO:0000256" key="7">
    <source>
        <dbReference type="ARBA" id="ARBA00022833"/>
    </source>
</evidence>
<dbReference type="InterPro" id="IPR033728">
    <property type="entry name" value="ThrRS_core"/>
</dbReference>
<keyword evidence="4 13" id="KW-0436">Ligase</keyword>
<organism evidence="15 16">
    <name type="scientific">Candidatus Wolfebacteria bacterium RIFCSPLOWO2_01_FULL_38_11</name>
    <dbReference type="NCBI Taxonomy" id="1802556"/>
    <lineage>
        <taxon>Bacteria</taxon>
        <taxon>Candidatus Wolfeibacteriota</taxon>
    </lineage>
</organism>
<proteinExistence type="inferred from homology"/>
<dbReference type="FunFam" id="3.30.980.10:FF:000005">
    <property type="entry name" value="Threonyl-tRNA synthetase, mitochondrial"/>
    <property type="match status" value="1"/>
</dbReference>
<keyword evidence="8 13" id="KW-0067">ATP-binding</keyword>
<dbReference type="PANTHER" id="PTHR11451">
    <property type="entry name" value="THREONINE-TRNA LIGASE"/>
    <property type="match status" value="1"/>
</dbReference>
<dbReference type="FunFam" id="3.40.50.800:FF:000001">
    <property type="entry name" value="Threonine--tRNA ligase"/>
    <property type="match status" value="1"/>
</dbReference>
<dbReference type="GO" id="GO:0005737">
    <property type="term" value="C:cytoplasm"/>
    <property type="evidence" value="ECO:0007669"/>
    <property type="project" value="UniProtKB-SubCell"/>
</dbReference>
<feature type="binding site" evidence="13">
    <location>
        <position position="279"/>
    </location>
    <ligand>
        <name>Zn(2+)</name>
        <dbReference type="ChEBI" id="CHEBI:29105"/>
        <note>catalytic</note>
    </ligand>
</feature>
<evidence type="ECO:0000256" key="12">
    <source>
        <dbReference type="ARBA" id="ARBA00049515"/>
    </source>
</evidence>
<dbReference type="Proteomes" id="UP000178798">
    <property type="component" value="Unassembled WGS sequence"/>
</dbReference>
<dbReference type="GO" id="GO:0005524">
    <property type="term" value="F:ATP binding"/>
    <property type="evidence" value="ECO:0007669"/>
    <property type="project" value="UniProtKB-UniRule"/>
</dbReference>
<dbReference type="Gene3D" id="3.40.50.800">
    <property type="entry name" value="Anticodon-binding domain"/>
    <property type="match status" value="1"/>
</dbReference>
<dbReference type="SUPFAM" id="SSF55186">
    <property type="entry name" value="ThrRS/AlaRS common domain"/>
    <property type="match status" value="1"/>
</dbReference>
<dbReference type="SMART" id="SM00863">
    <property type="entry name" value="tRNA_SAD"/>
    <property type="match status" value="1"/>
</dbReference>
<dbReference type="GO" id="GO:0004829">
    <property type="term" value="F:threonine-tRNA ligase activity"/>
    <property type="evidence" value="ECO:0007669"/>
    <property type="project" value="UniProtKB-UniRule"/>
</dbReference>
<dbReference type="AlphaFoldDB" id="A0A1F8DRR6"/>
<dbReference type="Gene3D" id="3.30.930.10">
    <property type="entry name" value="Bira Bifunctional Protein, Domain 2"/>
    <property type="match status" value="1"/>
</dbReference>
<reference evidence="15 16" key="1">
    <citation type="journal article" date="2016" name="Nat. Commun.">
        <title>Thousands of microbial genomes shed light on interconnected biogeochemical processes in an aquifer system.</title>
        <authorList>
            <person name="Anantharaman K."/>
            <person name="Brown C.T."/>
            <person name="Hug L.A."/>
            <person name="Sharon I."/>
            <person name="Castelle C.J."/>
            <person name="Probst A.J."/>
            <person name="Thomas B.C."/>
            <person name="Singh A."/>
            <person name="Wilkins M.J."/>
            <person name="Karaoz U."/>
            <person name="Brodie E.L."/>
            <person name="Williams K.H."/>
            <person name="Hubbard S.S."/>
            <person name="Banfield J.F."/>
        </authorList>
    </citation>
    <scope>NUCLEOTIDE SEQUENCE [LARGE SCALE GENOMIC DNA]</scope>
</reference>
<comment type="caution">
    <text evidence="15">The sequence shown here is derived from an EMBL/GenBank/DDBJ whole genome shotgun (WGS) entry which is preliminary data.</text>
</comment>
<evidence type="ECO:0000256" key="2">
    <source>
        <dbReference type="ARBA" id="ARBA00022490"/>
    </source>
</evidence>
<dbReference type="NCBIfam" id="TIGR00418">
    <property type="entry name" value="thrS"/>
    <property type="match status" value="1"/>
</dbReference>
<dbReference type="InterPro" id="IPR047246">
    <property type="entry name" value="ThrRS_anticodon"/>
</dbReference>
<dbReference type="PRINTS" id="PR01047">
    <property type="entry name" value="TRNASYNTHTHR"/>
</dbReference>
<evidence type="ECO:0000259" key="14">
    <source>
        <dbReference type="PROSITE" id="PS50862"/>
    </source>
</evidence>
<keyword evidence="11 13" id="KW-0030">Aminoacyl-tRNA synthetase</keyword>
<dbReference type="InterPro" id="IPR004154">
    <property type="entry name" value="Anticodon-bd"/>
</dbReference>
<dbReference type="PANTHER" id="PTHR11451:SF44">
    <property type="entry name" value="THREONINE--TRNA LIGASE, CHLOROPLASTIC_MITOCHONDRIAL 2"/>
    <property type="match status" value="1"/>
</dbReference>
<dbReference type="PROSITE" id="PS50862">
    <property type="entry name" value="AA_TRNA_LIGASE_II"/>
    <property type="match status" value="1"/>
</dbReference>
<comment type="similarity">
    <text evidence="1 13">Belongs to the class-II aminoacyl-tRNA synthetase family.</text>
</comment>
<evidence type="ECO:0000256" key="9">
    <source>
        <dbReference type="ARBA" id="ARBA00022884"/>
    </source>
</evidence>
<dbReference type="SUPFAM" id="SSF55681">
    <property type="entry name" value="Class II aaRS and biotin synthetases"/>
    <property type="match status" value="1"/>
</dbReference>
<dbReference type="Gene3D" id="3.30.980.10">
    <property type="entry name" value="Threonyl-trna Synthetase, Chain A, domain 2"/>
    <property type="match status" value="1"/>
</dbReference>
<dbReference type="GO" id="GO:0046872">
    <property type="term" value="F:metal ion binding"/>
    <property type="evidence" value="ECO:0007669"/>
    <property type="project" value="UniProtKB-KW"/>
</dbReference>
<evidence type="ECO:0000256" key="13">
    <source>
        <dbReference type="HAMAP-Rule" id="MF_00184"/>
    </source>
</evidence>
<dbReference type="GO" id="GO:0006435">
    <property type="term" value="P:threonyl-tRNA aminoacylation"/>
    <property type="evidence" value="ECO:0007669"/>
    <property type="project" value="UniProtKB-UniRule"/>
</dbReference>
<dbReference type="CDD" id="cd00771">
    <property type="entry name" value="ThrRS_core"/>
    <property type="match status" value="1"/>
</dbReference>
<keyword evidence="7 13" id="KW-0862">Zinc</keyword>
<feature type="binding site" evidence="13">
    <location>
        <position position="462"/>
    </location>
    <ligand>
        <name>Zn(2+)</name>
        <dbReference type="ChEBI" id="CHEBI:29105"/>
        <note>catalytic</note>
    </ligand>
</feature>
<keyword evidence="3 13" id="KW-0820">tRNA-binding</keyword>
<dbReference type="SUPFAM" id="SSF52954">
    <property type="entry name" value="Class II aaRS ABD-related"/>
    <property type="match status" value="1"/>
</dbReference>
<evidence type="ECO:0000256" key="6">
    <source>
        <dbReference type="ARBA" id="ARBA00022741"/>
    </source>
</evidence>
<comment type="cofactor">
    <cofactor evidence="13">
        <name>Zn(2+)</name>
        <dbReference type="ChEBI" id="CHEBI:29105"/>
    </cofactor>
    <text evidence="13">Binds 1 zinc ion per subunit.</text>
</comment>
<dbReference type="CDD" id="cd00860">
    <property type="entry name" value="ThrRS_anticodon"/>
    <property type="match status" value="1"/>
</dbReference>
<keyword evidence="2 13" id="KW-0963">Cytoplasm</keyword>
<dbReference type="STRING" id="1802556.A2999_02000"/>
<comment type="catalytic activity">
    <reaction evidence="12 13">
        <text>tRNA(Thr) + L-threonine + ATP = L-threonyl-tRNA(Thr) + AMP + diphosphate + H(+)</text>
        <dbReference type="Rhea" id="RHEA:24624"/>
        <dbReference type="Rhea" id="RHEA-COMP:9670"/>
        <dbReference type="Rhea" id="RHEA-COMP:9704"/>
        <dbReference type="ChEBI" id="CHEBI:15378"/>
        <dbReference type="ChEBI" id="CHEBI:30616"/>
        <dbReference type="ChEBI" id="CHEBI:33019"/>
        <dbReference type="ChEBI" id="CHEBI:57926"/>
        <dbReference type="ChEBI" id="CHEBI:78442"/>
        <dbReference type="ChEBI" id="CHEBI:78534"/>
        <dbReference type="ChEBI" id="CHEBI:456215"/>
        <dbReference type="EC" id="6.1.1.3"/>
    </reaction>
</comment>
<gene>
    <name evidence="13" type="primary">thrS</name>
    <name evidence="15" type="ORF">A2999_02000</name>
</gene>
<dbReference type="InterPro" id="IPR012947">
    <property type="entry name" value="tRNA_SAD"/>
</dbReference>
<feature type="binding site" evidence="13">
    <location>
        <position position="330"/>
    </location>
    <ligand>
        <name>Zn(2+)</name>
        <dbReference type="ChEBI" id="CHEBI:29105"/>
        <note>catalytic</note>
    </ligand>
</feature>
<dbReference type="HAMAP" id="MF_00184">
    <property type="entry name" value="Thr_tRNA_synth"/>
    <property type="match status" value="1"/>
</dbReference>
<dbReference type="InterPro" id="IPR045864">
    <property type="entry name" value="aa-tRNA-synth_II/BPL/LPL"/>
</dbReference>
<keyword evidence="6 13" id="KW-0547">Nucleotide-binding</keyword>
<dbReference type="InterPro" id="IPR018163">
    <property type="entry name" value="Thr/Ala-tRNA-synth_IIc_edit"/>
</dbReference>
<dbReference type="EMBL" id="MGIQ01000019">
    <property type="protein sequence ID" value="OGM90518.1"/>
    <property type="molecule type" value="Genomic_DNA"/>
</dbReference>
<dbReference type="Pfam" id="PF00587">
    <property type="entry name" value="tRNA-synt_2b"/>
    <property type="match status" value="1"/>
</dbReference>
<protein>
    <recommendedName>
        <fullName evidence="13">Threonine--tRNA ligase</fullName>
        <ecNumber evidence="13">6.1.1.3</ecNumber>
    </recommendedName>
    <alternativeName>
        <fullName evidence="13">Threonyl-tRNA synthetase</fullName>
        <shortName evidence="13">ThrRS</shortName>
    </alternativeName>
</protein>
<sequence length="587" mass="67979">MEKNMEKIRHSLSHLMAMAVLEKFPKAKLGIGPTIENGFYYDFALPAGALAEAGLPELEKRMRELIKQNLEFKKEKTSFAEAKKIFSASGGKNQSYKLELIKELQKSKKPLSIYNSGNFIDLCAGPHIKSTSEIDPDAFKLTKIAGAYWKGDEKNPMLTRIYGVAFESKNELSGYLKMMEQAEKCDHRNLSERLGLFMIDEEIGRGLPLWLPRGYKIRHKLEEYIYNLEEENGYPHVLTPILAKENLYKKSGHLAHYKEEMYNPIEIDEEKYYLKPMNCPHHHSIFKHTLRSYKDLPLRIAEFGQVYRYERSGVLTGLIRARGFTQNDAHIYTTEDGLSQEIINVFKMHKKVFDVFKIEGYWYRLSLPDFKNKEKFGDIKNKKVWEQGSKILKKSLEQTGYKFTEAIGEASFYGPKIDIQIKNIWGKEETIATIQVDYYSADKFNLYYIDKDGKEKPVVIIHRAIFGSFERFFAFLMEKTCGNLPLWLAPVQVKILAISDKQADYAKKILKEFLENGIEAEMAETNETLGKRIRESELQKIPYILVAGDKELQNNSASVRHHIKGQLGEIKIEELIEKIKRETKDKL</sequence>
<dbReference type="Gene3D" id="3.30.54.20">
    <property type="match status" value="1"/>
</dbReference>
<dbReference type="InterPro" id="IPR002314">
    <property type="entry name" value="aa-tRNA-synt_IIb"/>
</dbReference>
<dbReference type="EC" id="6.1.1.3" evidence="13"/>
<evidence type="ECO:0000256" key="5">
    <source>
        <dbReference type="ARBA" id="ARBA00022723"/>
    </source>
</evidence>
<evidence type="ECO:0000256" key="11">
    <source>
        <dbReference type="ARBA" id="ARBA00023146"/>
    </source>
</evidence>
<dbReference type="InterPro" id="IPR006195">
    <property type="entry name" value="aa-tRNA-synth_II"/>
</dbReference>
<accession>A0A1F8DRR6</accession>
<evidence type="ECO:0000256" key="4">
    <source>
        <dbReference type="ARBA" id="ARBA00022598"/>
    </source>
</evidence>
<keyword evidence="9 13" id="KW-0694">RNA-binding</keyword>
<keyword evidence="5 13" id="KW-0479">Metal-binding</keyword>
<dbReference type="GO" id="GO:0000049">
    <property type="term" value="F:tRNA binding"/>
    <property type="evidence" value="ECO:0007669"/>
    <property type="project" value="UniProtKB-KW"/>
</dbReference>
<comment type="subcellular location">
    <subcellularLocation>
        <location evidence="13">Cytoplasm</location>
    </subcellularLocation>
</comment>
<evidence type="ECO:0000256" key="10">
    <source>
        <dbReference type="ARBA" id="ARBA00022917"/>
    </source>
</evidence>
<feature type="domain" description="Aminoacyl-transfer RNA synthetases class-II family profile" evidence="14">
    <location>
        <begin position="186"/>
        <end position="485"/>
    </location>
</feature>
<comment type="subunit">
    <text evidence="13">Homodimer.</text>
</comment>